<keyword evidence="3" id="KW-0808">Transferase</keyword>
<dbReference type="InterPro" id="IPR000477">
    <property type="entry name" value="RT_dom"/>
</dbReference>
<dbReference type="PROSITE" id="PS50878">
    <property type="entry name" value="RT_POL"/>
    <property type="match status" value="1"/>
</dbReference>
<proteinExistence type="predicted"/>
<keyword evidence="5" id="KW-1185">Reference proteome</keyword>
<dbReference type="EMBL" id="BJVY01000133">
    <property type="protein sequence ID" value="GEL75731.1"/>
    <property type="molecule type" value="Genomic_DNA"/>
</dbReference>
<feature type="domain" description="Reverse transcriptase" evidence="2">
    <location>
        <begin position="49"/>
        <end position="326"/>
    </location>
</feature>
<evidence type="ECO:0000313" key="6">
    <source>
        <dbReference type="Proteomes" id="UP000321224"/>
    </source>
</evidence>
<evidence type="ECO:0000256" key="1">
    <source>
        <dbReference type="SAM" id="MobiDB-lite"/>
    </source>
</evidence>
<feature type="region of interest" description="Disordered" evidence="1">
    <location>
        <begin position="1"/>
        <end position="20"/>
    </location>
</feature>
<dbReference type="AlphaFoldDB" id="A0A511HQ76"/>
<name>A0A511HQ76_9BACT</name>
<gene>
    <name evidence="3" type="ORF">MVI01_75150</name>
    <name evidence="4" type="ORF">SAMN04488504_1441</name>
</gene>
<organism evidence="3 6">
    <name type="scientific">Myxococcus virescens</name>
    <dbReference type="NCBI Taxonomy" id="83456"/>
    <lineage>
        <taxon>Bacteria</taxon>
        <taxon>Pseudomonadati</taxon>
        <taxon>Myxococcota</taxon>
        <taxon>Myxococcia</taxon>
        <taxon>Myxococcales</taxon>
        <taxon>Cystobacterineae</taxon>
        <taxon>Myxococcaceae</taxon>
        <taxon>Myxococcus</taxon>
    </lineage>
</organism>
<dbReference type="CDD" id="cd01646">
    <property type="entry name" value="RT_Bac_retron_I"/>
    <property type="match status" value="1"/>
</dbReference>
<keyword evidence="3" id="KW-0695">RNA-directed DNA polymerase</keyword>
<reference evidence="4 5" key="1">
    <citation type="submission" date="2016-10" db="EMBL/GenBank/DDBJ databases">
        <authorList>
            <person name="Varghese N."/>
            <person name="Submissions S."/>
        </authorList>
    </citation>
    <scope>NUCLEOTIDE SEQUENCE [LARGE SCALE GENOMIC DNA]</scope>
    <source>
        <strain evidence="4 5">DSM 2260</strain>
    </source>
</reference>
<evidence type="ECO:0000313" key="5">
    <source>
        <dbReference type="Proteomes" id="UP000198717"/>
    </source>
</evidence>
<evidence type="ECO:0000313" key="4">
    <source>
        <dbReference type="EMBL" id="SDF38356.1"/>
    </source>
</evidence>
<comment type="caution">
    <text evidence="3">The sequence shown here is derived from an EMBL/GenBank/DDBJ whole genome shotgun (WGS) entry which is preliminary data.</text>
</comment>
<evidence type="ECO:0000259" key="2">
    <source>
        <dbReference type="PROSITE" id="PS50878"/>
    </source>
</evidence>
<reference evidence="3 6" key="2">
    <citation type="submission" date="2019-07" db="EMBL/GenBank/DDBJ databases">
        <title>Whole genome shotgun sequence of Myxococcus virescens NBRC 100334.</title>
        <authorList>
            <person name="Hosoyama A."/>
            <person name="Uohara A."/>
            <person name="Ohji S."/>
            <person name="Ichikawa N."/>
        </authorList>
    </citation>
    <scope>NUCLEOTIDE SEQUENCE [LARGE SCALE GENOMIC DNA]</scope>
    <source>
        <strain evidence="3 6">NBRC 100334</strain>
    </source>
</reference>
<protein>
    <submittedName>
        <fullName evidence="3 4">Reverse transcriptase</fullName>
    </submittedName>
</protein>
<dbReference type="RefSeq" id="WP_090496015.1">
    <property type="nucleotide sequence ID" value="NZ_FNAJ01000044.1"/>
</dbReference>
<dbReference type="Pfam" id="PF00078">
    <property type="entry name" value="RVT_1"/>
    <property type="match status" value="1"/>
</dbReference>
<accession>A0A511HQ76</accession>
<dbReference type="GO" id="GO:0003964">
    <property type="term" value="F:RNA-directed DNA polymerase activity"/>
    <property type="evidence" value="ECO:0007669"/>
    <property type="project" value="UniProtKB-KW"/>
</dbReference>
<dbReference type="Proteomes" id="UP000321224">
    <property type="component" value="Unassembled WGS sequence"/>
</dbReference>
<dbReference type="Proteomes" id="UP000198717">
    <property type="component" value="Unassembled WGS sequence"/>
</dbReference>
<keyword evidence="3" id="KW-0548">Nucleotidyltransferase</keyword>
<dbReference type="EMBL" id="FNAJ01000044">
    <property type="protein sequence ID" value="SDF38356.1"/>
    <property type="molecule type" value="Genomic_DNA"/>
</dbReference>
<evidence type="ECO:0000313" key="3">
    <source>
        <dbReference type="EMBL" id="GEL75731.1"/>
    </source>
</evidence>
<sequence length="550" mass="60900">MSSLPAPELAGSKTPTLDANSAPAPLLRRLLGMGYFPRELPQCFSTETLASVLTTAPGSLPTAWVEAASKPPNALAIHHNLARAGTLRRRLSVPNPVAFFALTTAIDKYWPQLDEHMRKSRLSLSRPVPSTVRALETKVPFSQLMEEKARCRRQGRYVLQADVSQFYRSIYTHSIPWALHGKVLSKKLPVDKSLPGNILDELVRCGQDRQSVGIPIGPDTSLVLAELLMTSIDASMETTIQHTGGFRFVDDWEMSFARLASAEQGLAQLQQFLGEWELTLNPKKTRILELPLPLEALWAVELSRFRIEKGRRRGRTSLLQYFDLVFRHASAHPDESVIKYALGRLKKREVHVENWDLLESLLFQAANAEPGVLNFVLEIVEIYAREGCTLDTKGLGKLLSDQVTLHGPRVHGSEVLWALWGALRFGLELDANAAAAVLSVQDSFVAILALDLIRRGRLTAPSNSPWWEEVMTPEALSGPHWLLSYEAGMKKLLPGGKAHIVKNPHFKFLKTAAVEFYLPVPEFTPTAAIEQAPVASDGSNSGNSLADYFG</sequence>